<name>A0AAV5UNN8_9BILA</name>
<evidence type="ECO:0000313" key="1">
    <source>
        <dbReference type="EMBL" id="GMT08031.1"/>
    </source>
</evidence>
<gene>
    <name evidence="1" type="ORF">PENTCL1PPCAC_30205</name>
</gene>
<organism evidence="1 2">
    <name type="scientific">Pristionchus entomophagus</name>
    <dbReference type="NCBI Taxonomy" id="358040"/>
    <lineage>
        <taxon>Eukaryota</taxon>
        <taxon>Metazoa</taxon>
        <taxon>Ecdysozoa</taxon>
        <taxon>Nematoda</taxon>
        <taxon>Chromadorea</taxon>
        <taxon>Rhabditida</taxon>
        <taxon>Rhabditina</taxon>
        <taxon>Diplogasteromorpha</taxon>
        <taxon>Diplogasteroidea</taxon>
        <taxon>Neodiplogasteridae</taxon>
        <taxon>Pristionchus</taxon>
    </lineage>
</organism>
<dbReference type="Proteomes" id="UP001432027">
    <property type="component" value="Unassembled WGS sequence"/>
</dbReference>
<reference evidence="1" key="1">
    <citation type="submission" date="2023-10" db="EMBL/GenBank/DDBJ databases">
        <title>Genome assembly of Pristionchus species.</title>
        <authorList>
            <person name="Yoshida K."/>
            <person name="Sommer R.J."/>
        </authorList>
    </citation>
    <scope>NUCLEOTIDE SEQUENCE</scope>
    <source>
        <strain evidence="1">RS0144</strain>
    </source>
</reference>
<protein>
    <submittedName>
        <fullName evidence="1">Uncharacterized protein</fullName>
    </submittedName>
</protein>
<comment type="caution">
    <text evidence="1">The sequence shown here is derived from an EMBL/GenBank/DDBJ whole genome shotgun (WGS) entry which is preliminary data.</text>
</comment>
<keyword evidence="2" id="KW-1185">Reference proteome</keyword>
<evidence type="ECO:0000313" key="2">
    <source>
        <dbReference type="Proteomes" id="UP001432027"/>
    </source>
</evidence>
<feature type="non-terminal residue" evidence="1">
    <location>
        <position position="70"/>
    </location>
</feature>
<dbReference type="EMBL" id="BTSX01000006">
    <property type="protein sequence ID" value="GMT08031.1"/>
    <property type="molecule type" value="Genomic_DNA"/>
</dbReference>
<feature type="non-terminal residue" evidence="1">
    <location>
        <position position="1"/>
    </location>
</feature>
<sequence>RHRVVKVGNDQQFISAACDYFCDLRERPIGIPHLDLVLLQDGSNGVRNLCVGAAVDCRIVLRLRGGREDD</sequence>
<dbReference type="AlphaFoldDB" id="A0AAV5UNN8"/>
<proteinExistence type="predicted"/>
<accession>A0AAV5UNN8</accession>